<name>A0A8J7CES3_9BACT</name>
<reference evidence="1 2" key="1">
    <citation type="submission" date="2020-08" db="EMBL/GenBank/DDBJ databases">
        <title>Acidobacteriota in marine sediments use diverse sulfur dissimilation pathways.</title>
        <authorList>
            <person name="Wasmund K."/>
        </authorList>
    </citation>
    <scope>NUCLEOTIDE SEQUENCE [LARGE SCALE GENOMIC DNA]</scope>
    <source>
        <strain evidence="1">MAG AM4</strain>
    </source>
</reference>
<proteinExistence type="predicted"/>
<protein>
    <submittedName>
        <fullName evidence="1">Uncharacterized protein</fullName>
    </submittedName>
</protein>
<accession>A0A8J7CES3</accession>
<dbReference type="InterPro" id="IPR013783">
    <property type="entry name" value="Ig-like_fold"/>
</dbReference>
<dbReference type="EMBL" id="JACXWD010000036">
    <property type="protein sequence ID" value="MBD3868594.1"/>
    <property type="molecule type" value="Genomic_DNA"/>
</dbReference>
<comment type="caution">
    <text evidence="1">The sequence shown here is derived from an EMBL/GenBank/DDBJ whole genome shotgun (WGS) entry which is preliminary data.</text>
</comment>
<sequence length="180" mass="18774">MNRRRILVTLGLLLLGVTTVIAQTSASYRLDEAVFNSGGHPSQGTVLASTSYQIRLDSLGEGLVGPPMTGPSYNINSGFGSAYLPPGEVRGLRFESTDILAWDPERSAGTYNLYRDLISAAGGYGACHQQGVSGASATDTDVTATGEGYFYLVTVENRIQEEGAKGSDSAGSARGGTVCP</sequence>
<dbReference type="AlphaFoldDB" id="A0A8J7CES3"/>
<organism evidence="1 2">
    <name type="scientific">Candidatus Polarisedimenticola svalbardensis</name>
    <dbReference type="NCBI Taxonomy" id="2886004"/>
    <lineage>
        <taxon>Bacteria</taxon>
        <taxon>Pseudomonadati</taxon>
        <taxon>Acidobacteriota</taxon>
        <taxon>Candidatus Polarisedimenticolia</taxon>
        <taxon>Candidatus Polarisedimenticolales</taxon>
        <taxon>Candidatus Polarisedimenticolaceae</taxon>
        <taxon>Candidatus Polarisedimenticola</taxon>
    </lineage>
</organism>
<evidence type="ECO:0000313" key="1">
    <source>
        <dbReference type="EMBL" id="MBD3868594.1"/>
    </source>
</evidence>
<dbReference type="Gene3D" id="2.60.40.10">
    <property type="entry name" value="Immunoglobulins"/>
    <property type="match status" value="1"/>
</dbReference>
<gene>
    <name evidence="1" type="ORF">IFK94_10765</name>
</gene>
<evidence type="ECO:0000313" key="2">
    <source>
        <dbReference type="Proteomes" id="UP000648239"/>
    </source>
</evidence>
<dbReference type="Proteomes" id="UP000648239">
    <property type="component" value="Unassembled WGS sequence"/>
</dbReference>